<keyword evidence="2" id="KW-1185">Reference proteome</keyword>
<gene>
    <name evidence="1" type="ORF">FPE01S_02_09530</name>
</gene>
<dbReference type="EMBL" id="BBWV01000002">
    <property type="protein sequence ID" value="GAO43847.1"/>
    <property type="molecule type" value="Genomic_DNA"/>
</dbReference>
<dbReference type="Proteomes" id="UP000033121">
    <property type="component" value="Unassembled WGS sequence"/>
</dbReference>
<name>A0A0E9N1D2_9BACT</name>
<sequence>MKKILFGFLCVALVSCHKDSTPAGTDETNNNLLPKAIKLSIPGQSGEIHFTFLMDTLQHVYEVYGDDLLTASPNDLYYRYQLNDDGYLISCRRIWPNGEPRIAEIHRDDNNRIQYISTETEQGKPDTTFFQYAISGSNAVITTTHNKVSRRSVYNAGNQIIEREPYEYEYSGTGLVNCSGFNTLENRLENYTATYHTSGKSGPIDRLMFTLLGKDHYIEDLRDLYEFCIYYSRGVVNFPYSDGNQLTQVAFTSTDGSITDHETINVSYEYNSKGHISAMLMTKVEEPLLGTIRYEFVY</sequence>
<proteinExistence type="predicted"/>
<comment type="caution">
    <text evidence="1">The sequence shown here is derived from an EMBL/GenBank/DDBJ whole genome shotgun (WGS) entry which is preliminary data.</text>
</comment>
<dbReference type="STRING" id="1220578.FPE01S_02_09530"/>
<dbReference type="AlphaFoldDB" id="A0A0E9N1D2"/>
<reference evidence="1 2" key="1">
    <citation type="submission" date="2015-04" db="EMBL/GenBank/DDBJ databases">
        <title>Whole genome shotgun sequence of Flavihumibacter petaseus NBRC 106054.</title>
        <authorList>
            <person name="Miyazawa S."/>
            <person name="Hosoyama A."/>
            <person name="Hashimoto M."/>
            <person name="Noguchi M."/>
            <person name="Tsuchikane K."/>
            <person name="Ohji S."/>
            <person name="Yamazoe A."/>
            <person name="Ichikawa N."/>
            <person name="Kimura A."/>
            <person name="Fujita N."/>
        </authorList>
    </citation>
    <scope>NUCLEOTIDE SEQUENCE [LARGE SCALE GENOMIC DNA]</scope>
    <source>
        <strain evidence="1 2">NBRC 106054</strain>
    </source>
</reference>
<dbReference type="RefSeq" id="WP_046369672.1">
    <property type="nucleotide sequence ID" value="NZ_BBWV01000002.1"/>
</dbReference>
<evidence type="ECO:0000313" key="1">
    <source>
        <dbReference type="EMBL" id="GAO43847.1"/>
    </source>
</evidence>
<accession>A0A0E9N1D2</accession>
<organism evidence="1 2">
    <name type="scientific">Flavihumibacter petaseus NBRC 106054</name>
    <dbReference type="NCBI Taxonomy" id="1220578"/>
    <lineage>
        <taxon>Bacteria</taxon>
        <taxon>Pseudomonadati</taxon>
        <taxon>Bacteroidota</taxon>
        <taxon>Chitinophagia</taxon>
        <taxon>Chitinophagales</taxon>
        <taxon>Chitinophagaceae</taxon>
        <taxon>Flavihumibacter</taxon>
    </lineage>
</organism>
<evidence type="ECO:0008006" key="3">
    <source>
        <dbReference type="Google" id="ProtNLM"/>
    </source>
</evidence>
<evidence type="ECO:0000313" key="2">
    <source>
        <dbReference type="Proteomes" id="UP000033121"/>
    </source>
</evidence>
<protein>
    <recommendedName>
        <fullName evidence="3">DUF4595 domain-containing protein</fullName>
    </recommendedName>
</protein>
<dbReference type="PROSITE" id="PS51257">
    <property type="entry name" value="PROKAR_LIPOPROTEIN"/>
    <property type="match status" value="1"/>
</dbReference>